<dbReference type="OrthoDB" id="5656990at2"/>
<proteinExistence type="predicted"/>
<evidence type="ECO:0000313" key="1">
    <source>
        <dbReference type="EMBL" id="KTD70117.1"/>
    </source>
</evidence>
<gene>
    <name evidence="1" type="ORF">Lste_0721</name>
</gene>
<keyword evidence="2" id="KW-1185">Reference proteome</keyword>
<dbReference type="Proteomes" id="UP000054926">
    <property type="component" value="Unassembled WGS sequence"/>
</dbReference>
<name>A0A0W0ZLJ2_9GAMM</name>
<dbReference type="AlphaFoldDB" id="A0A0W0ZLJ2"/>
<dbReference type="STRING" id="947033.Lste_0721"/>
<dbReference type="RefSeq" id="WP_058509726.1">
    <property type="nucleotide sequence ID" value="NZ_DAIOMV010000004.1"/>
</dbReference>
<reference evidence="1 2" key="1">
    <citation type="submission" date="2015-11" db="EMBL/GenBank/DDBJ databases">
        <title>Genomic analysis of 38 Legionella species identifies large and diverse effector repertoires.</title>
        <authorList>
            <person name="Burstein D."/>
            <person name="Amaro F."/>
            <person name="Zusman T."/>
            <person name="Lifshitz Z."/>
            <person name="Cohen O."/>
            <person name="Gilbert J.A."/>
            <person name="Pupko T."/>
            <person name="Shuman H.A."/>
            <person name="Segal G."/>
        </authorList>
    </citation>
    <scope>NUCLEOTIDE SEQUENCE [LARGE SCALE GENOMIC DNA]</scope>
    <source>
        <strain evidence="1 2">IMVS3376</strain>
    </source>
</reference>
<evidence type="ECO:0000313" key="2">
    <source>
        <dbReference type="Proteomes" id="UP000054926"/>
    </source>
</evidence>
<comment type="caution">
    <text evidence="1">The sequence shown here is derived from an EMBL/GenBank/DDBJ whole genome shotgun (WGS) entry which is preliminary data.</text>
</comment>
<organism evidence="1 2">
    <name type="scientific">Legionella steelei</name>
    <dbReference type="NCBI Taxonomy" id="947033"/>
    <lineage>
        <taxon>Bacteria</taxon>
        <taxon>Pseudomonadati</taxon>
        <taxon>Pseudomonadota</taxon>
        <taxon>Gammaproteobacteria</taxon>
        <taxon>Legionellales</taxon>
        <taxon>Legionellaceae</taxon>
        <taxon>Legionella</taxon>
    </lineage>
</organism>
<accession>A0A0W0ZLJ2</accession>
<sequence length="213" mass="23302">MAEANKVLALVRNSADRFLLLQQMAVGYARGGHVTAANNVLVLAQNAAERLTLSKTIAANLSQIVFVTERDALQTLATFHSDFQYTIASELKESAAKIDVVHLVPKATKLNTLMKAQELNFNQAMGWLQPEMQVWLLQGPQLIKNKKLAAAMFLSVSTYLTSNSIPEMVDLSNKLSATTCRDRFFKNLQSHHLILANDLTAAPSKNAPLAPAA</sequence>
<dbReference type="EMBL" id="LNYY01000016">
    <property type="protein sequence ID" value="KTD70117.1"/>
    <property type="molecule type" value="Genomic_DNA"/>
</dbReference>
<dbReference type="PATRIC" id="fig|947033.5.peg.768"/>
<protein>
    <submittedName>
        <fullName evidence="1">Uncharacterized protein</fullName>
    </submittedName>
</protein>